<dbReference type="GO" id="GO:0004497">
    <property type="term" value="F:monooxygenase activity"/>
    <property type="evidence" value="ECO:0007669"/>
    <property type="project" value="UniProtKB-KW"/>
</dbReference>
<evidence type="ECO:0000256" key="2">
    <source>
        <dbReference type="ARBA" id="ARBA00022630"/>
    </source>
</evidence>
<dbReference type="AlphaFoldDB" id="A0A9X0AFI1"/>
<dbReference type="Gene3D" id="3.50.50.60">
    <property type="entry name" value="FAD/NAD(P)-binding domain"/>
    <property type="match status" value="1"/>
</dbReference>
<comment type="similarity">
    <text evidence="1">Belongs to the paxM FAD-dependent monooxygenase family.</text>
</comment>
<reference evidence="8" key="1">
    <citation type="submission" date="2022-11" db="EMBL/GenBank/DDBJ databases">
        <title>Genome Resource of Sclerotinia nivalis Strain SnTB1, a Plant Pathogen Isolated from American Ginseng.</title>
        <authorList>
            <person name="Fan S."/>
        </authorList>
    </citation>
    <scope>NUCLEOTIDE SEQUENCE</scope>
    <source>
        <strain evidence="8">SnTB1</strain>
    </source>
</reference>
<sequence length="435" mass="48971">MHILIIGCGLAGLTTSIALAKGGHTVEILESSAHISYIGAGIQVTPNSSKVLRRLGIDPYIEKYCTNPVDLRMMRWKDGRILIECPLKEPAENDYMSPYWHVHRADLHRGLLNAAMDHGCKVRLNSRVVSIDPSVPTLATQDGKTYSADLIVASDGLHSMARELILGRAGAPIPTGQMAYRVVLPVKRLEGIPEFEEIISITRNNHWLGPNATILSYLLDGKEEKLLNLVFTCDTNMPGGTNQRIQDSTELRDRFKHWDSRIGMILDHVDTVLEWKVRLFSFPQVNLPIHTSEKLYTHEELDNWVHESGKLCLIGDAAHAMTPYLAQGAAMSIEDAAILGALLEKFPNKDTLPEALSMYFNLRRKRTAKIAKASIESRYFTQMPDGDMQKRRDEYLLAHPGIWKGHINIRSRKEFLDELFGYDAYKALEYISALL</sequence>
<feature type="domain" description="FAD-binding" evidence="7">
    <location>
        <begin position="2"/>
        <end position="164"/>
    </location>
</feature>
<dbReference type="SUPFAM" id="SSF51905">
    <property type="entry name" value="FAD/NAD(P)-binding domain"/>
    <property type="match status" value="1"/>
</dbReference>
<dbReference type="InterPro" id="IPR050493">
    <property type="entry name" value="FAD-dep_Monooxygenase_BioMet"/>
</dbReference>
<dbReference type="PANTHER" id="PTHR13789:SF238">
    <property type="entry name" value="PUTATIVE (AFU_ORTHOLOGUE AFUA_2G01680)-RELATED"/>
    <property type="match status" value="1"/>
</dbReference>
<evidence type="ECO:0000256" key="3">
    <source>
        <dbReference type="ARBA" id="ARBA00022827"/>
    </source>
</evidence>
<keyword evidence="3" id="KW-0274">FAD</keyword>
<dbReference type="Pfam" id="PF01494">
    <property type="entry name" value="FAD_binding_3"/>
    <property type="match status" value="2"/>
</dbReference>
<comment type="caution">
    <text evidence="8">The sequence shown here is derived from an EMBL/GenBank/DDBJ whole genome shotgun (WGS) entry which is preliminary data.</text>
</comment>
<dbReference type="OrthoDB" id="16820at2759"/>
<keyword evidence="2" id="KW-0285">Flavoprotein</keyword>
<dbReference type="InterPro" id="IPR002938">
    <property type="entry name" value="FAD-bd"/>
</dbReference>
<evidence type="ECO:0000313" key="8">
    <source>
        <dbReference type="EMBL" id="KAJ8061837.1"/>
    </source>
</evidence>
<evidence type="ECO:0000259" key="7">
    <source>
        <dbReference type="Pfam" id="PF01494"/>
    </source>
</evidence>
<evidence type="ECO:0000256" key="1">
    <source>
        <dbReference type="ARBA" id="ARBA00007992"/>
    </source>
</evidence>
<keyword evidence="9" id="KW-1185">Reference proteome</keyword>
<accession>A0A9X0AFI1</accession>
<keyword evidence="4" id="KW-0560">Oxidoreductase</keyword>
<dbReference type="InterPro" id="IPR036188">
    <property type="entry name" value="FAD/NAD-bd_sf"/>
</dbReference>
<dbReference type="PANTHER" id="PTHR13789">
    <property type="entry name" value="MONOOXYGENASE"/>
    <property type="match status" value="1"/>
</dbReference>
<evidence type="ECO:0000256" key="4">
    <source>
        <dbReference type="ARBA" id="ARBA00023002"/>
    </source>
</evidence>
<dbReference type="PRINTS" id="PR00420">
    <property type="entry name" value="RNGMNOXGNASE"/>
</dbReference>
<organism evidence="8 9">
    <name type="scientific">Sclerotinia nivalis</name>
    <dbReference type="NCBI Taxonomy" id="352851"/>
    <lineage>
        <taxon>Eukaryota</taxon>
        <taxon>Fungi</taxon>
        <taxon>Dikarya</taxon>
        <taxon>Ascomycota</taxon>
        <taxon>Pezizomycotina</taxon>
        <taxon>Leotiomycetes</taxon>
        <taxon>Helotiales</taxon>
        <taxon>Sclerotiniaceae</taxon>
        <taxon>Sclerotinia</taxon>
    </lineage>
</organism>
<evidence type="ECO:0000313" key="9">
    <source>
        <dbReference type="Proteomes" id="UP001152300"/>
    </source>
</evidence>
<dbReference type="Proteomes" id="UP001152300">
    <property type="component" value="Unassembled WGS sequence"/>
</dbReference>
<name>A0A9X0AFI1_9HELO</name>
<gene>
    <name evidence="8" type="ORF">OCU04_009629</name>
</gene>
<keyword evidence="6" id="KW-0732">Signal</keyword>
<dbReference type="EMBL" id="JAPEIS010000011">
    <property type="protein sequence ID" value="KAJ8061837.1"/>
    <property type="molecule type" value="Genomic_DNA"/>
</dbReference>
<protein>
    <recommendedName>
        <fullName evidence="7">FAD-binding domain-containing protein</fullName>
    </recommendedName>
</protein>
<feature type="domain" description="FAD-binding" evidence="7">
    <location>
        <begin position="307"/>
        <end position="372"/>
    </location>
</feature>
<evidence type="ECO:0000256" key="5">
    <source>
        <dbReference type="ARBA" id="ARBA00023033"/>
    </source>
</evidence>
<keyword evidence="5" id="KW-0503">Monooxygenase</keyword>
<proteinExistence type="inferred from homology"/>
<dbReference type="GO" id="GO:0071949">
    <property type="term" value="F:FAD binding"/>
    <property type="evidence" value="ECO:0007669"/>
    <property type="project" value="InterPro"/>
</dbReference>
<evidence type="ECO:0000256" key="6">
    <source>
        <dbReference type="SAM" id="SignalP"/>
    </source>
</evidence>
<feature type="chain" id="PRO_5040968565" description="FAD-binding domain-containing protein" evidence="6">
    <location>
        <begin position="21"/>
        <end position="435"/>
    </location>
</feature>
<feature type="signal peptide" evidence="6">
    <location>
        <begin position="1"/>
        <end position="20"/>
    </location>
</feature>